<organism evidence="1 2">
    <name type="scientific">Paramecium primaurelia</name>
    <dbReference type="NCBI Taxonomy" id="5886"/>
    <lineage>
        <taxon>Eukaryota</taxon>
        <taxon>Sar</taxon>
        <taxon>Alveolata</taxon>
        <taxon>Ciliophora</taxon>
        <taxon>Intramacronucleata</taxon>
        <taxon>Oligohymenophorea</taxon>
        <taxon>Peniculida</taxon>
        <taxon>Parameciidae</taxon>
        <taxon>Paramecium</taxon>
    </lineage>
</organism>
<proteinExistence type="predicted"/>
<accession>A0A8S1KEU9</accession>
<dbReference type="AlphaFoldDB" id="A0A8S1KEU9"/>
<dbReference type="OMA" id="DSHQHHI"/>
<evidence type="ECO:0000313" key="2">
    <source>
        <dbReference type="Proteomes" id="UP000688137"/>
    </source>
</evidence>
<protein>
    <submittedName>
        <fullName evidence="1">Uncharacterized protein</fullName>
    </submittedName>
</protein>
<dbReference type="Proteomes" id="UP000688137">
    <property type="component" value="Unassembled WGS sequence"/>
</dbReference>
<comment type="caution">
    <text evidence="1">The sequence shown here is derived from an EMBL/GenBank/DDBJ whole genome shotgun (WGS) entry which is preliminary data.</text>
</comment>
<dbReference type="EMBL" id="CAJJDM010000019">
    <property type="protein sequence ID" value="CAD8053788.1"/>
    <property type="molecule type" value="Genomic_DNA"/>
</dbReference>
<sequence>MNFTQNRFRIGPIFKAKVPVINFEQLKKEQQFLQYEFQKSDSHQHHISTFNSLQELQKKVEYTLKYPKKNQYLLKQQPKIEFKDIIQRPRKQYRIQCQKELSSNSLFITNRATDCSFLWYDNKPGYKKKDGLSKPARHPIKLKTTLDLKPQRYQRILSDSFQSWT</sequence>
<name>A0A8S1KEU9_PARPR</name>
<gene>
    <name evidence="1" type="ORF">PPRIM_AZ9-3.1.T0210065</name>
</gene>
<reference evidence="1" key="1">
    <citation type="submission" date="2021-01" db="EMBL/GenBank/DDBJ databases">
        <authorList>
            <consortium name="Genoscope - CEA"/>
            <person name="William W."/>
        </authorList>
    </citation>
    <scope>NUCLEOTIDE SEQUENCE</scope>
</reference>
<evidence type="ECO:0000313" key="1">
    <source>
        <dbReference type="EMBL" id="CAD8053788.1"/>
    </source>
</evidence>
<keyword evidence="2" id="KW-1185">Reference proteome</keyword>